<reference evidence="2" key="3">
    <citation type="journal article" date="2017" name="Nature">
        <title>Genome sequence of the progenitor of the wheat D genome Aegilops tauschii.</title>
        <authorList>
            <person name="Luo M.C."/>
            <person name="Gu Y.Q."/>
            <person name="Puiu D."/>
            <person name="Wang H."/>
            <person name="Twardziok S.O."/>
            <person name="Deal K.R."/>
            <person name="Huo N."/>
            <person name="Zhu T."/>
            <person name="Wang L."/>
            <person name="Wang Y."/>
            <person name="McGuire P.E."/>
            <person name="Liu S."/>
            <person name="Long H."/>
            <person name="Ramasamy R.K."/>
            <person name="Rodriguez J.C."/>
            <person name="Van S.L."/>
            <person name="Yuan L."/>
            <person name="Wang Z."/>
            <person name="Xia Z."/>
            <person name="Xiao L."/>
            <person name="Anderson O.D."/>
            <person name="Ouyang S."/>
            <person name="Liang Y."/>
            <person name="Zimin A.V."/>
            <person name="Pertea G."/>
            <person name="Qi P."/>
            <person name="Bennetzen J.L."/>
            <person name="Dai X."/>
            <person name="Dawson M.W."/>
            <person name="Muller H.G."/>
            <person name="Kugler K."/>
            <person name="Rivarola-Duarte L."/>
            <person name="Spannagl M."/>
            <person name="Mayer K.F.X."/>
            <person name="Lu F.H."/>
            <person name="Bevan M.W."/>
            <person name="Leroy P."/>
            <person name="Li P."/>
            <person name="You F.M."/>
            <person name="Sun Q."/>
            <person name="Liu Z."/>
            <person name="Lyons E."/>
            <person name="Wicker T."/>
            <person name="Salzberg S.L."/>
            <person name="Devos K.M."/>
            <person name="Dvorak J."/>
        </authorList>
    </citation>
    <scope>NUCLEOTIDE SEQUENCE [LARGE SCALE GENOMIC DNA]</scope>
    <source>
        <strain evidence="2">cv. AL8/78</strain>
    </source>
</reference>
<reference evidence="3" key="1">
    <citation type="journal article" date="2014" name="Science">
        <title>Ancient hybridizations among the ancestral genomes of bread wheat.</title>
        <authorList>
            <consortium name="International Wheat Genome Sequencing Consortium,"/>
            <person name="Marcussen T."/>
            <person name="Sandve S.R."/>
            <person name="Heier L."/>
            <person name="Spannagl M."/>
            <person name="Pfeifer M."/>
            <person name="Jakobsen K.S."/>
            <person name="Wulff B.B."/>
            <person name="Steuernagel B."/>
            <person name="Mayer K.F."/>
            <person name="Olsen O.A."/>
        </authorList>
    </citation>
    <scope>NUCLEOTIDE SEQUENCE [LARGE SCALE GENOMIC DNA]</scope>
    <source>
        <strain evidence="3">cv. AL8/78</strain>
    </source>
</reference>
<keyword evidence="3" id="KW-1185">Reference proteome</keyword>
<evidence type="ECO:0000313" key="2">
    <source>
        <dbReference type="EnsemblPlants" id="AET7Gv20451700.1"/>
    </source>
</evidence>
<proteinExistence type="predicted"/>
<reference evidence="3" key="2">
    <citation type="journal article" date="2017" name="Nat. Plants">
        <title>The Aegilops tauschii genome reveals multiple impacts of transposons.</title>
        <authorList>
            <person name="Zhao G."/>
            <person name="Zou C."/>
            <person name="Li K."/>
            <person name="Wang K."/>
            <person name="Li T."/>
            <person name="Gao L."/>
            <person name="Zhang X."/>
            <person name="Wang H."/>
            <person name="Yang Z."/>
            <person name="Liu X."/>
            <person name="Jiang W."/>
            <person name="Mao L."/>
            <person name="Kong X."/>
            <person name="Jiao Y."/>
            <person name="Jia J."/>
        </authorList>
    </citation>
    <scope>NUCLEOTIDE SEQUENCE [LARGE SCALE GENOMIC DNA]</scope>
    <source>
        <strain evidence="3">cv. AL8/78</strain>
    </source>
</reference>
<dbReference type="InterPro" id="IPR005162">
    <property type="entry name" value="Retrotrans_gag_dom"/>
</dbReference>
<reference evidence="2" key="4">
    <citation type="submission" date="2019-03" db="UniProtKB">
        <authorList>
            <consortium name="EnsemblPlants"/>
        </authorList>
    </citation>
    <scope>IDENTIFICATION</scope>
</reference>
<evidence type="ECO:0000313" key="3">
    <source>
        <dbReference type="Proteomes" id="UP000015105"/>
    </source>
</evidence>
<reference evidence="2" key="5">
    <citation type="journal article" date="2021" name="G3 (Bethesda)">
        <title>Aegilops tauschii genome assembly Aet v5.0 features greater sequence contiguity and improved annotation.</title>
        <authorList>
            <person name="Wang L."/>
            <person name="Zhu T."/>
            <person name="Rodriguez J.C."/>
            <person name="Deal K.R."/>
            <person name="Dubcovsky J."/>
            <person name="McGuire P.E."/>
            <person name="Lux T."/>
            <person name="Spannagl M."/>
            <person name="Mayer K.F.X."/>
            <person name="Baldrich P."/>
            <person name="Meyers B.C."/>
            <person name="Huo N."/>
            <person name="Gu Y.Q."/>
            <person name="Zhou H."/>
            <person name="Devos K.M."/>
            <person name="Bennetzen J.L."/>
            <person name="Unver T."/>
            <person name="Budak H."/>
            <person name="Gulick P.J."/>
            <person name="Galiba G."/>
            <person name="Kalapos B."/>
            <person name="Nelson D.R."/>
            <person name="Li P."/>
            <person name="You F.M."/>
            <person name="Luo M.C."/>
            <person name="Dvorak J."/>
        </authorList>
    </citation>
    <scope>NUCLEOTIDE SEQUENCE [LARGE SCALE GENOMIC DNA]</scope>
    <source>
        <strain evidence="2">cv. AL8/78</strain>
    </source>
</reference>
<accession>A0A453R3U8</accession>
<feature type="domain" description="Retrotransposon gag" evidence="1">
    <location>
        <begin position="35"/>
        <end position="106"/>
    </location>
</feature>
<organism evidence="2 3">
    <name type="scientific">Aegilops tauschii subsp. strangulata</name>
    <name type="common">Goatgrass</name>
    <dbReference type="NCBI Taxonomy" id="200361"/>
    <lineage>
        <taxon>Eukaryota</taxon>
        <taxon>Viridiplantae</taxon>
        <taxon>Streptophyta</taxon>
        <taxon>Embryophyta</taxon>
        <taxon>Tracheophyta</taxon>
        <taxon>Spermatophyta</taxon>
        <taxon>Magnoliopsida</taxon>
        <taxon>Liliopsida</taxon>
        <taxon>Poales</taxon>
        <taxon>Poaceae</taxon>
        <taxon>BOP clade</taxon>
        <taxon>Pooideae</taxon>
        <taxon>Triticodae</taxon>
        <taxon>Triticeae</taxon>
        <taxon>Triticinae</taxon>
        <taxon>Aegilops</taxon>
    </lineage>
</organism>
<protein>
    <recommendedName>
        <fullName evidence="1">Retrotransposon gag domain-containing protein</fullName>
    </recommendedName>
</protein>
<name>A0A453R3U8_AEGTS</name>
<dbReference type="Proteomes" id="UP000015105">
    <property type="component" value="Chromosome 7D"/>
</dbReference>
<dbReference type="AlphaFoldDB" id="A0A453R3U8"/>
<evidence type="ECO:0000259" key="1">
    <source>
        <dbReference type="Pfam" id="PF03732"/>
    </source>
</evidence>
<sequence length="114" mass="13413">MDFPSFDGENPQFWKTRCEKYFDVYGVVPELWVRVATLNFTGNAARWLQLHEMQSALFTWESLCTALCAKFGREQYQAHLRQFNTLRQSGSVGEYMTKFEELMHHILAHNPAFD</sequence>
<dbReference type="Gramene" id="AET7Gv20451700.1">
    <property type="protein sequence ID" value="AET7Gv20451700.1"/>
    <property type="gene ID" value="AET7Gv20451700"/>
</dbReference>
<dbReference type="EnsemblPlants" id="AET7Gv20451700.1">
    <property type="protein sequence ID" value="AET7Gv20451700.1"/>
    <property type="gene ID" value="AET7Gv20451700"/>
</dbReference>
<dbReference type="Pfam" id="PF03732">
    <property type="entry name" value="Retrotrans_gag"/>
    <property type="match status" value="1"/>
</dbReference>
<dbReference type="STRING" id="200361.A0A453R3U8"/>